<gene>
    <name evidence="2" type="ORF">Cboi02_000183900</name>
</gene>
<dbReference type="AlphaFoldDB" id="A0A9W6W8U0"/>
<evidence type="ECO:0000313" key="3">
    <source>
        <dbReference type="Proteomes" id="UP001165120"/>
    </source>
</evidence>
<keyword evidence="3" id="KW-1185">Reference proteome</keyword>
<dbReference type="Proteomes" id="UP001165120">
    <property type="component" value="Unassembled WGS sequence"/>
</dbReference>
<feature type="compositionally biased region" description="Polar residues" evidence="1">
    <location>
        <begin position="45"/>
        <end position="54"/>
    </location>
</feature>
<reference evidence="2" key="1">
    <citation type="submission" date="2023-04" db="EMBL/GenBank/DDBJ databases">
        <title>Candida boidinii NBRC 10035.</title>
        <authorList>
            <person name="Ichikawa N."/>
            <person name="Sato H."/>
            <person name="Tonouchi N."/>
        </authorList>
    </citation>
    <scope>NUCLEOTIDE SEQUENCE</scope>
    <source>
        <strain evidence="2">NBRC 10035</strain>
    </source>
</reference>
<comment type="caution">
    <text evidence="2">The sequence shown here is derived from an EMBL/GenBank/DDBJ whole genome shotgun (WGS) entry which is preliminary data.</text>
</comment>
<accession>A0A9W6W8U0</accession>
<evidence type="ECO:0000313" key="2">
    <source>
        <dbReference type="EMBL" id="GME68750.1"/>
    </source>
</evidence>
<feature type="region of interest" description="Disordered" evidence="1">
    <location>
        <begin position="32"/>
        <end position="56"/>
    </location>
</feature>
<dbReference type="InterPro" id="IPR035946">
    <property type="entry name" value="YML108W-like_sf"/>
</dbReference>
<dbReference type="Gene3D" id="3.10.20.250">
    <property type="entry name" value="YML108W-like"/>
    <property type="match status" value="1"/>
</dbReference>
<evidence type="ECO:0000256" key="1">
    <source>
        <dbReference type="SAM" id="MobiDB-lite"/>
    </source>
</evidence>
<sequence>MEESDFEYRQPKEDDLGYEFRVMLVTHKFSDVSETTEKNGETNDSENNGTTSVNAEDLEEVILSGVTSFSQMNEFLDEFDSKISYPNEGFIKYDVGSDGVIVMVVDNTEIKNSALKFVAEYTSKAAGEDAEDDERQNNKKSRK</sequence>
<dbReference type="SUPFAM" id="SSF89975">
    <property type="entry name" value="Hypothetical protein Yml108w"/>
    <property type="match status" value="1"/>
</dbReference>
<dbReference type="InterPro" id="IPR015080">
    <property type="entry name" value="DUF1892"/>
</dbReference>
<feature type="compositionally biased region" description="Basic and acidic residues" evidence="1">
    <location>
        <begin position="32"/>
        <end position="41"/>
    </location>
</feature>
<organism evidence="2 3">
    <name type="scientific">Candida boidinii</name>
    <name type="common">Yeast</name>
    <dbReference type="NCBI Taxonomy" id="5477"/>
    <lineage>
        <taxon>Eukaryota</taxon>
        <taxon>Fungi</taxon>
        <taxon>Dikarya</taxon>
        <taxon>Ascomycota</taxon>
        <taxon>Saccharomycotina</taxon>
        <taxon>Pichiomycetes</taxon>
        <taxon>Pichiales</taxon>
        <taxon>Pichiaceae</taxon>
        <taxon>Ogataea</taxon>
        <taxon>Ogataea/Candida clade</taxon>
    </lineage>
</organism>
<protein>
    <submittedName>
        <fullName evidence="2">Unnamed protein product</fullName>
    </submittedName>
</protein>
<proteinExistence type="predicted"/>
<dbReference type="Pfam" id="PF08987">
    <property type="entry name" value="DUF1892"/>
    <property type="match status" value="1"/>
</dbReference>
<dbReference type="EMBL" id="BSXN01000483">
    <property type="protein sequence ID" value="GME68750.1"/>
    <property type="molecule type" value="Genomic_DNA"/>
</dbReference>
<name>A0A9W6W8U0_CANBO</name>